<accession>A0A2N7WXL5</accession>
<dbReference type="EMBL" id="CADIJZ010000001">
    <property type="protein sequence ID" value="CAB3638088.1"/>
    <property type="molecule type" value="Genomic_DNA"/>
</dbReference>
<proteinExistence type="predicted"/>
<evidence type="ECO:0008006" key="6">
    <source>
        <dbReference type="Google" id="ProtNLM"/>
    </source>
</evidence>
<dbReference type="EMBL" id="PNXY01000001">
    <property type="protein sequence ID" value="PMS34248.1"/>
    <property type="molecule type" value="Genomic_DNA"/>
</dbReference>
<reference evidence="3 4" key="1">
    <citation type="submission" date="2018-01" db="EMBL/GenBank/DDBJ databases">
        <title>Whole genome analyses suggest that Burkholderia sensu lato contains two further novel genera in the rhizoxinica-symbiotica group Mycetohabitans gen. nov., and Trinickia gen. nov.: implications for the evolution of diazotrophy and nodulation in the Burkholderiaceae.</title>
        <authorList>
            <person name="Estrada-de los Santos P."/>
            <person name="Palmer M."/>
            <person name="Chavez-Ramirez B."/>
            <person name="Beukes C."/>
            <person name="Steenkamp E.T."/>
            <person name="Hirsch A.M."/>
            <person name="Manyaka P."/>
            <person name="Maluk M."/>
            <person name="Lafos M."/>
            <person name="Crook M."/>
            <person name="Gross E."/>
            <person name="Simon M.F."/>
            <person name="Bueno dos Reis Junior F."/>
            <person name="Poole P.S."/>
            <person name="Venter S.N."/>
            <person name="James E.K."/>
        </authorList>
    </citation>
    <scope>NUCLEOTIDE SEQUENCE [LARGE SCALE GENOMIC DNA]</scope>
    <source>
        <strain evidence="3 4">WSM 3937</strain>
    </source>
</reference>
<dbReference type="RefSeq" id="WP_102630448.1">
    <property type="nucleotide sequence ID" value="NZ_CADIJZ010000001.1"/>
</dbReference>
<evidence type="ECO:0000313" key="4">
    <source>
        <dbReference type="Proteomes" id="UP000235659"/>
    </source>
</evidence>
<feature type="chain" id="PRO_5044384626" description="Lipoprotein" evidence="1">
    <location>
        <begin position="24"/>
        <end position="198"/>
    </location>
</feature>
<keyword evidence="4" id="KW-1185">Reference proteome</keyword>
<dbReference type="Proteomes" id="UP000494205">
    <property type="component" value="Unassembled WGS sequence"/>
</dbReference>
<dbReference type="OrthoDB" id="5540893at2"/>
<evidence type="ECO:0000313" key="2">
    <source>
        <dbReference type="EMBL" id="CAB3638088.1"/>
    </source>
</evidence>
<gene>
    <name evidence="3" type="ORF">C0Z16_01425</name>
    <name evidence="2" type="ORF">LMG27174_00282</name>
</gene>
<sequence>MKFSNVLRAACAAGIIAFLSGCAHDITISGDNASLVSKTASPINKTVGLVITDEQRSKEVVSPGGGGDKVAYKPYHDLELPIYLELSNVFKDVVKLNSAPDATTSQSKNLSYIVTPTITTTSSSGSLLTWPPTDFTVTLECTVTDPTGKLVTKKAVTGSGHAEFSEFKRNFGLAAQRATLDAVQKMQSAMQETAELRQ</sequence>
<evidence type="ECO:0000256" key="1">
    <source>
        <dbReference type="SAM" id="SignalP"/>
    </source>
</evidence>
<name>A0A2N7WXL5_9BURK</name>
<feature type="signal peptide" evidence="1">
    <location>
        <begin position="1"/>
        <end position="23"/>
    </location>
</feature>
<organism evidence="2 5">
    <name type="scientific">Paraburkholderia rhynchosiae</name>
    <dbReference type="NCBI Taxonomy" id="487049"/>
    <lineage>
        <taxon>Bacteria</taxon>
        <taxon>Pseudomonadati</taxon>
        <taxon>Pseudomonadota</taxon>
        <taxon>Betaproteobacteria</taxon>
        <taxon>Burkholderiales</taxon>
        <taxon>Burkholderiaceae</taxon>
        <taxon>Paraburkholderia</taxon>
    </lineage>
</organism>
<reference evidence="2 5" key="2">
    <citation type="submission" date="2020-04" db="EMBL/GenBank/DDBJ databases">
        <authorList>
            <person name="De Canck E."/>
        </authorList>
    </citation>
    <scope>NUCLEOTIDE SEQUENCE [LARGE SCALE GENOMIC DNA]</scope>
    <source>
        <strain evidence="2 5">LMG 27174</strain>
    </source>
</reference>
<dbReference type="PROSITE" id="PS51257">
    <property type="entry name" value="PROKAR_LIPOPROTEIN"/>
    <property type="match status" value="1"/>
</dbReference>
<dbReference type="Proteomes" id="UP000235659">
    <property type="component" value="Unassembled WGS sequence"/>
</dbReference>
<protein>
    <recommendedName>
        <fullName evidence="6">Lipoprotein</fullName>
    </recommendedName>
</protein>
<dbReference type="AlphaFoldDB" id="A0A2N7WXL5"/>
<evidence type="ECO:0000313" key="3">
    <source>
        <dbReference type="EMBL" id="PMS34248.1"/>
    </source>
</evidence>
<evidence type="ECO:0000313" key="5">
    <source>
        <dbReference type="Proteomes" id="UP000494205"/>
    </source>
</evidence>
<keyword evidence="1" id="KW-0732">Signal</keyword>